<dbReference type="EC" id="3.2.1.183" evidence="2"/>
<name>A0A5B8LVK0_9HYPH</name>
<dbReference type="Proteomes" id="UP000315364">
    <property type="component" value="Chromosome"/>
</dbReference>
<dbReference type="SUPFAM" id="SSF53756">
    <property type="entry name" value="UDP-Glycosyltransferase/glycogen phosphorylase"/>
    <property type="match status" value="1"/>
</dbReference>
<evidence type="ECO:0000313" key="2">
    <source>
        <dbReference type="EMBL" id="QDZ11634.1"/>
    </source>
</evidence>
<dbReference type="EMBL" id="CP042304">
    <property type="protein sequence ID" value="QDZ11634.1"/>
    <property type="molecule type" value="Genomic_DNA"/>
</dbReference>
<reference evidence="2 3" key="1">
    <citation type="submission" date="2019-07" db="EMBL/GenBank/DDBJ databases">
        <title>Full genome sequence of Devosia sp. Gsoil 520.</title>
        <authorList>
            <person name="Im W.-T."/>
        </authorList>
    </citation>
    <scope>NUCLEOTIDE SEQUENCE [LARGE SCALE GENOMIC DNA]</scope>
    <source>
        <strain evidence="2 3">Gsoil 520</strain>
    </source>
</reference>
<evidence type="ECO:0000313" key="3">
    <source>
        <dbReference type="Proteomes" id="UP000315364"/>
    </source>
</evidence>
<dbReference type="Pfam" id="PF02350">
    <property type="entry name" value="Epimerase_2"/>
    <property type="match status" value="1"/>
</dbReference>
<proteinExistence type="predicted"/>
<dbReference type="AlphaFoldDB" id="A0A5B8LVK0"/>
<dbReference type="InterPro" id="IPR003331">
    <property type="entry name" value="UDP_GlcNAc_Epimerase_2_dom"/>
</dbReference>
<dbReference type="PANTHER" id="PTHR43174:SF3">
    <property type="entry name" value="UDP-N-ACETYLGLUCOSAMINE 2-EPIMERASE"/>
    <property type="match status" value="1"/>
</dbReference>
<dbReference type="KEGG" id="dea:FPZ08_13225"/>
<keyword evidence="2" id="KW-0378">Hydrolase</keyword>
<dbReference type="GO" id="GO:0006047">
    <property type="term" value="P:UDP-N-acetylglucosamine metabolic process"/>
    <property type="evidence" value="ECO:0007669"/>
    <property type="project" value="InterPro"/>
</dbReference>
<dbReference type="Gene3D" id="3.40.50.2000">
    <property type="entry name" value="Glycogen Phosphorylase B"/>
    <property type="match status" value="2"/>
</dbReference>
<dbReference type="GO" id="GO:0004553">
    <property type="term" value="F:hydrolase activity, hydrolyzing O-glycosyl compounds"/>
    <property type="evidence" value="ECO:0007669"/>
    <property type="project" value="InterPro"/>
</dbReference>
<accession>A0A5B8LVK0</accession>
<evidence type="ECO:0000259" key="1">
    <source>
        <dbReference type="Pfam" id="PF02350"/>
    </source>
</evidence>
<sequence>MNQCRRICYISGTRADYGLMQACLQQIDACPDLELGIIATGMHLSPMFGMTVGDIERAGLPIVARIPVADGKLDGAGMAGNIAVMMTGIVAALQVFKPDAVLLLGDRGEMIAAALAAIHLNIPIFHIHGGERSGTVDEPVRHAISKLSDVHLVATEESADRLVRMGERADRVHVVGAPGLDGIVELASEPAESLLPRYGLDPQRELALLLYHPVLQEAEAGAGVVDVLIAELSEQDTQVLAFRPNSDAGSAPILAALDAAEKAGRVKLVTHAPRNDYLALLRHARMLLGNSSSGIIEAATFGTSVVNVGSRQMLRQRNSNVIDVLPFPAAIRVAITEARSQSRRTSNVFGDGQAAPRIVRYLRETPLDQILGKVNVY</sequence>
<dbReference type="PANTHER" id="PTHR43174">
    <property type="entry name" value="UDP-N-ACETYLGLUCOSAMINE 2-EPIMERASE"/>
    <property type="match status" value="1"/>
</dbReference>
<gene>
    <name evidence="2" type="primary">neuC</name>
    <name evidence="2" type="ORF">FPZ08_13225</name>
</gene>
<protein>
    <submittedName>
        <fullName evidence="2">UDP-N-acetylglucosamine 2-epimerase (Hydrolyzing)</fullName>
        <ecNumber evidence="2">3.2.1.183</ecNumber>
    </submittedName>
</protein>
<feature type="domain" description="UDP-N-acetylglucosamine 2-epimerase" evidence="1">
    <location>
        <begin position="26"/>
        <end position="362"/>
    </location>
</feature>
<organism evidence="2 3">
    <name type="scientific">Devosia ginsengisoli</name>
    <dbReference type="NCBI Taxonomy" id="400770"/>
    <lineage>
        <taxon>Bacteria</taxon>
        <taxon>Pseudomonadati</taxon>
        <taxon>Pseudomonadota</taxon>
        <taxon>Alphaproteobacteria</taxon>
        <taxon>Hyphomicrobiales</taxon>
        <taxon>Devosiaceae</taxon>
        <taxon>Devosia</taxon>
    </lineage>
</organism>
<dbReference type="NCBIfam" id="TIGR03568">
    <property type="entry name" value="NeuC_NnaA"/>
    <property type="match status" value="1"/>
</dbReference>
<dbReference type="InterPro" id="IPR029767">
    <property type="entry name" value="WecB-like"/>
</dbReference>
<dbReference type="RefSeq" id="WP_146290452.1">
    <property type="nucleotide sequence ID" value="NZ_CP042304.1"/>
</dbReference>
<dbReference type="InterPro" id="IPR020004">
    <property type="entry name" value="UDP-GlcNAc_Epase"/>
</dbReference>
<dbReference type="OrthoDB" id="9803238at2"/>
<keyword evidence="2" id="KW-0326">Glycosidase</keyword>
<keyword evidence="3" id="KW-1185">Reference proteome</keyword>